<feature type="domain" description="Glycoside hydrolase family 31 N-terminal" evidence="4">
    <location>
        <begin position="44"/>
        <end position="178"/>
    </location>
</feature>
<organism evidence="5 6">
    <name type="scientific">Limulus polyphemus</name>
    <name type="common">Atlantic horseshoe crab</name>
    <dbReference type="NCBI Taxonomy" id="6850"/>
    <lineage>
        <taxon>Eukaryota</taxon>
        <taxon>Metazoa</taxon>
        <taxon>Ecdysozoa</taxon>
        <taxon>Arthropoda</taxon>
        <taxon>Chelicerata</taxon>
        <taxon>Merostomata</taxon>
        <taxon>Xiphosura</taxon>
        <taxon>Limulidae</taxon>
        <taxon>Limulus</taxon>
    </lineage>
</organism>
<dbReference type="RefSeq" id="XP_022254723.1">
    <property type="nucleotide sequence ID" value="XM_022399015.1"/>
</dbReference>
<keyword evidence="2" id="KW-0378">Hydrolase</keyword>
<keyword evidence="2" id="KW-0326">Glycosidase</keyword>
<dbReference type="Pfam" id="PF13802">
    <property type="entry name" value="Gal_mutarotas_2"/>
    <property type="match status" value="1"/>
</dbReference>
<dbReference type="Proteomes" id="UP000694941">
    <property type="component" value="Unplaced"/>
</dbReference>
<proteinExistence type="inferred from homology"/>
<sequence length="487" mass="56124">MPWGLQAVLKRTKDSGYPQDVSLLAVDIVYISKETLRVKIYDAKEDRYEVPVLNIPKVKTAPQVTDYEIQIQNDPVSFKIVRNTTGTVLIDTSIGPLVFSNQYLQISTRLPSTLLYGLGEHRDHFLRRSDWKIYTLFNRGEPPKDDPTMNMYGSHPFYLLLENDGKSHGVFLLNSNAMDVAVQPAPALTYRVIGGIFDFFFFLGPTPDEVIQQYTNLIGRPFLPPYWALGFHLSRFGYMTSEKTRRVWNRTREAGIPYDAQWSDIDYMLDFKDFTYDKERYKGLPELVDDVHKAGMHYVLNFSPGLYVTNSTGEYPAYDEALGEDIFMRDINKKIILGKLWPNITAYLDFSNPKASEFWINNMITFHREVPYDAAWIDMNEPYNFINGSWESCPMGHPLENPPYQPGNDSLMTHTLCLSSHQYLSSHYNLHNIYSVIEAKTTYRALEILGKRPFVLSRASFPGLGRYSGHWSGDIYSRWDYLSSSVP</sequence>
<dbReference type="InterPro" id="IPR011013">
    <property type="entry name" value="Gal_mutarotase_sf_dom"/>
</dbReference>
<feature type="domain" description="Glycoside hydrolase family 31 TIM barrel" evidence="3">
    <location>
        <begin position="221"/>
        <end position="487"/>
    </location>
</feature>
<evidence type="ECO:0000256" key="1">
    <source>
        <dbReference type="ARBA" id="ARBA00007806"/>
    </source>
</evidence>
<protein>
    <submittedName>
        <fullName evidence="6">Lysosomal alpha-glucosidase-like</fullName>
    </submittedName>
</protein>
<name>A0ABM1TFR7_LIMPO</name>
<dbReference type="InterPro" id="IPR000322">
    <property type="entry name" value="Glyco_hydro_31_TIM"/>
</dbReference>
<dbReference type="GeneID" id="111088545"/>
<evidence type="ECO:0000259" key="3">
    <source>
        <dbReference type="Pfam" id="PF01055"/>
    </source>
</evidence>
<keyword evidence="5" id="KW-1185">Reference proteome</keyword>
<evidence type="ECO:0000313" key="5">
    <source>
        <dbReference type="Proteomes" id="UP000694941"/>
    </source>
</evidence>
<dbReference type="CDD" id="cd14752">
    <property type="entry name" value="GH31_N"/>
    <property type="match status" value="1"/>
</dbReference>
<dbReference type="Gene3D" id="2.60.40.1760">
    <property type="entry name" value="glycosyl hydrolase (family 31)"/>
    <property type="match status" value="1"/>
</dbReference>
<feature type="non-terminal residue" evidence="6">
    <location>
        <position position="487"/>
    </location>
</feature>
<accession>A0ABM1TFR7</accession>
<reference evidence="6" key="1">
    <citation type="submission" date="2025-08" db="UniProtKB">
        <authorList>
            <consortium name="RefSeq"/>
        </authorList>
    </citation>
    <scope>IDENTIFICATION</scope>
    <source>
        <tissue evidence="6">Muscle</tissue>
    </source>
</reference>
<dbReference type="PANTHER" id="PTHR22762">
    <property type="entry name" value="ALPHA-GLUCOSIDASE"/>
    <property type="match status" value="1"/>
</dbReference>
<evidence type="ECO:0000259" key="4">
    <source>
        <dbReference type="Pfam" id="PF13802"/>
    </source>
</evidence>
<dbReference type="SUPFAM" id="SSF74650">
    <property type="entry name" value="Galactose mutarotase-like"/>
    <property type="match status" value="1"/>
</dbReference>
<dbReference type="PANTHER" id="PTHR22762:SF131">
    <property type="entry name" value="GLYCOSIDE HYDROLASE FAMILY 31 N-TERMINAL DOMAIN-CONTAINING PROTEIN"/>
    <property type="match status" value="1"/>
</dbReference>
<evidence type="ECO:0000313" key="6">
    <source>
        <dbReference type="RefSeq" id="XP_022254723.1"/>
    </source>
</evidence>
<dbReference type="InterPro" id="IPR017853">
    <property type="entry name" value="GH"/>
</dbReference>
<dbReference type="SUPFAM" id="SSF51445">
    <property type="entry name" value="(Trans)glycosidases"/>
    <property type="match status" value="1"/>
</dbReference>
<comment type="similarity">
    <text evidence="1 2">Belongs to the glycosyl hydrolase 31 family.</text>
</comment>
<dbReference type="InterPro" id="IPR025887">
    <property type="entry name" value="Glyco_hydro_31_N_dom"/>
</dbReference>
<dbReference type="Pfam" id="PF01055">
    <property type="entry name" value="Glyco_hydro_31_2nd"/>
    <property type="match status" value="1"/>
</dbReference>
<dbReference type="Gene3D" id="3.20.20.80">
    <property type="entry name" value="Glycosidases"/>
    <property type="match status" value="1"/>
</dbReference>
<gene>
    <name evidence="6" type="primary">LOC111088545</name>
</gene>
<evidence type="ECO:0000256" key="2">
    <source>
        <dbReference type="RuleBase" id="RU361185"/>
    </source>
</evidence>